<dbReference type="Gene3D" id="3.30.70.1230">
    <property type="entry name" value="Nucleotide cyclase"/>
    <property type="match status" value="1"/>
</dbReference>
<proteinExistence type="predicted"/>
<gene>
    <name evidence="2" type="ORF">CF165_46525</name>
</gene>
<dbReference type="InterPro" id="IPR001054">
    <property type="entry name" value="A/G_cyclase"/>
</dbReference>
<dbReference type="InterPro" id="IPR045431">
    <property type="entry name" value="EAD2"/>
</dbReference>
<feature type="domain" description="Guanylate cyclase" evidence="1">
    <location>
        <begin position="11"/>
        <end position="132"/>
    </location>
</feature>
<accession>A0A229SL23</accession>
<evidence type="ECO:0000313" key="3">
    <source>
        <dbReference type="Proteomes" id="UP000215199"/>
    </source>
</evidence>
<dbReference type="Pfam" id="PF19956">
    <property type="entry name" value="EAD2"/>
    <property type="match status" value="1"/>
</dbReference>
<dbReference type="GO" id="GO:0004016">
    <property type="term" value="F:adenylate cyclase activity"/>
    <property type="evidence" value="ECO:0007669"/>
    <property type="project" value="UniProtKB-ARBA"/>
</dbReference>
<protein>
    <recommendedName>
        <fullName evidence="1">Guanylate cyclase domain-containing protein</fullName>
    </recommendedName>
</protein>
<dbReference type="AlphaFoldDB" id="A0A229SL23"/>
<comment type="caution">
    <text evidence="2">The sequence shown here is derived from an EMBL/GenBank/DDBJ whole genome shotgun (WGS) entry which is preliminary data.</text>
</comment>
<sequence length="310" mass="34208">MHSYPAALHRTIMAVDIAGYNNPSRTMAHLREVHDGLWQVLRTSFAETGIPWDACFIENTGDGAMFLLPPEIAKANLVAEFPDRTRDELRRYNHVHAAETRIQLRLALHAGEVAKGSHGSVSEAVSATFRMLDAPEAKAAQKESKADLVLITSDLIYQDVVSQAPAADPGAFRRIPVKVKAGERAVWAWLRLVGAPIAGTTMSATALAVERVDRPLPFTELVEALLAITCVRNTESRRILLEMFSRRDIADAVPYQEEDRLHVIELARTCERYDGGLEELLATVRKLDPASPPVEKLGAVIASRTAYRVL</sequence>
<dbReference type="InterPro" id="IPR029787">
    <property type="entry name" value="Nucleotide_cyclase"/>
</dbReference>
<dbReference type="EMBL" id="NMUL01000077">
    <property type="protein sequence ID" value="OXM59655.1"/>
    <property type="molecule type" value="Genomic_DNA"/>
</dbReference>
<dbReference type="SUPFAM" id="SSF55073">
    <property type="entry name" value="Nucleotide cyclase"/>
    <property type="match status" value="1"/>
</dbReference>
<dbReference type="GO" id="GO:0035556">
    <property type="term" value="P:intracellular signal transduction"/>
    <property type="evidence" value="ECO:0007669"/>
    <property type="project" value="InterPro"/>
</dbReference>
<evidence type="ECO:0000313" key="2">
    <source>
        <dbReference type="EMBL" id="OXM59655.1"/>
    </source>
</evidence>
<dbReference type="PROSITE" id="PS50125">
    <property type="entry name" value="GUANYLATE_CYCLASE_2"/>
    <property type="match status" value="1"/>
</dbReference>
<dbReference type="Proteomes" id="UP000215199">
    <property type="component" value="Unassembled WGS sequence"/>
</dbReference>
<reference evidence="3" key="1">
    <citation type="submission" date="2017-07" db="EMBL/GenBank/DDBJ databases">
        <title>Comparative genome mining reveals phylogenetic distribution patterns of secondary metabolites in Amycolatopsis.</title>
        <authorList>
            <person name="Adamek M."/>
            <person name="Alanjary M."/>
            <person name="Sales-Ortells H."/>
            <person name="Goodfellow M."/>
            <person name="Bull A.T."/>
            <person name="Kalinowski J."/>
            <person name="Ziemert N."/>
        </authorList>
    </citation>
    <scope>NUCLEOTIDE SEQUENCE [LARGE SCALE GENOMIC DNA]</scope>
    <source>
        <strain evidence="3">H5</strain>
    </source>
</reference>
<evidence type="ECO:0000259" key="1">
    <source>
        <dbReference type="PROSITE" id="PS50125"/>
    </source>
</evidence>
<name>A0A229SL23_9PSEU</name>
<organism evidence="2 3">
    <name type="scientific">Amycolatopsis vastitatis</name>
    <dbReference type="NCBI Taxonomy" id="1905142"/>
    <lineage>
        <taxon>Bacteria</taxon>
        <taxon>Bacillati</taxon>
        <taxon>Actinomycetota</taxon>
        <taxon>Actinomycetes</taxon>
        <taxon>Pseudonocardiales</taxon>
        <taxon>Pseudonocardiaceae</taxon>
        <taxon>Amycolatopsis</taxon>
    </lineage>
</organism>
<dbReference type="GO" id="GO:0009190">
    <property type="term" value="P:cyclic nucleotide biosynthetic process"/>
    <property type="evidence" value="ECO:0007669"/>
    <property type="project" value="InterPro"/>
</dbReference>
<dbReference type="OrthoDB" id="3482507at2"/>
<keyword evidence="3" id="KW-1185">Reference proteome</keyword>